<sequence length="744" mass="80344">MADTELVVSTIRCLAADLVQQYKGGHAGTVMGAAPVGVSLWRDVMRYNPKDPLWFNRDRFVLSAGHACLFQYIMLHLTGYPIWTLDELKRYHSRDFQTSRAAGHPEIEQEVGIEVTTGPLGQGIANSVGLAIAAKQLAAQYNKPGFEGLIDNTIWCFTGDGCIQEGVGQEAISMAGHLGLDNLVLIYDANKITVDGTIAACFTEDVPLRFKAANWNVITLDQMAIPTAEAQVSAITDALLRARQYKGQPTIVVIDTIIGYGSRKANTGPAHGQALGDEEVAYVKKQFGMSPSEKFVIPQTVYDHFSGIPAKGVAAQKEWDGLIARYAQAYPAEHAELQRRLSGRLPDGWRDLLPKKDGLPTTPQPTRKSSGIVVETLAPKFRDIVAGSADLLESTFVSWKAMVEFQKPDSGRGDFSGRQIRYGIREFSMAAIANGLAAYFPQVPGSDGGGILPVYSTFFMFTSYALPAIRMAALQHLRTIAVATHDSIGIGEDGPTHQPIALASFFRALPNCRLWRPADAEETIAAWIDAISWTEVPSHPVQPADNGDGGHGVSIGRSQGHSAGKGGPTLLCLSRQPVPLLEGSSREKVWRGAYTIWESTSSPKPNLVLVATGAEVALAVKVASELSSSFHVRVVSAPCLSVFDSQSTSYRKETIPSTQSLVVAIEAWSSFGWARYAHASVSMQGFGHSGPQADLFEFFGFGVKNVTKVIREWVGRHSDGQGNIVIPGVGEFEELLKGFVPGSA</sequence>
<protein>
    <recommendedName>
        <fullName evidence="9">Transketolase-like pyrimidine-binding domain-containing protein</fullName>
    </recommendedName>
</protein>
<dbReference type="GO" id="GO:0006098">
    <property type="term" value="P:pentose-phosphate shunt"/>
    <property type="evidence" value="ECO:0007669"/>
    <property type="project" value="TreeGrafter"/>
</dbReference>
<dbReference type="PROSITE" id="PS00802">
    <property type="entry name" value="TRANSKETOLASE_2"/>
    <property type="match status" value="1"/>
</dbReference>
<evidence type="ECO:0000256" key="1">
    <source>
        <dbReference type="ARBA" id="ARBA00001941"/>
    </source>
</evidence>
<dbReference type="AlphaFoldDB" id="A0AAW0CXP6"/>
<dbReference type="PANTHER" id="PTHR43522">
    <property type="entry name" value="TRANSKETOLASE"/>
    <property type="match status" value="1"/>
</dbReference>
<evidence type="ECO:0000256" key="6">
    <source>
        <dbReference type="ARBA" id="ARBA00022723"/>
    </source>
</evidence>
<dbReference type="GO" id="GO:0005829">
    <property type="term" value="C:cytosol"/>
    <property type="evidence" value="ECO:0007669"/>
    <property type="project" value="TreeGrafter"/>
</dbReference>
<dbReference type="CDD" id="cd02012">
    <property type="entry name" value="TPP_TK"/>
    <property type="match status" value="1"/>
</dbReference>
<dbReference type="InterPro" id="IPR055152">
    <property type="entry name" value="Transketolase-like_C_2"/>
</dbReference>
<keyword evidence="6" id="KW-0479">Metal-binding</keyword>
<dbReference type="InterPro" id="IPR029061">
    <property type="entry name" value="THDP-binding"/>
</dbReference>
<evidence type="ECO:0000313" key="10">
    <source>
        <dbReference type="EMBL" id="KAK7044130.1"/>
    </source>
</evidence>
<evidence type="ECO:0000256" key="2">
    <source>
        <dbReference type="ARBA" id="ARBA00001946"/>
    </source>
</evidence>
<comment type="cofactor">
    <cofactor evidence="2">
        <name>Mg(2+)</name>
        <dbReference type="ChEBI" id="CHEBI:18420"/>
    </cofactor>
</comment>
<evidence type="ECO:0000256" key="5">
    <source>
        <dbReference type="ARBA" id="ARBA00022679"/>
    </source>
</evidence>
<dbReference type="SUPFAM" id="SSF52518">
    <property type="entry name" value="Thiamin diphosphate-binding fold (THDP-binding)"/>
    <property type="match status" value="2"/>
</dbReference>
<reference evidence="10 11" key="1">
    <citation type="submission" date="2024-01" db="EMBL/GenBank/DDBJ databases">
        <title>A draft genome for a cacao thread blight-causing isolate of Paramarasmius palmivorus.</title>
        <authorList>
            <person name="Baruah I.K."/>
            <person name="Bukari Y."/>
            <person name="Amoako-Attah I."/>
            <person name="Meinhardt L.W."/>
            <person name="Bailey B.A."/>
            <person name="Cohen S.P."/>
        </authorList>
    </citation>
    <scope>NUCLEOTIDE SEQUENCE [LARGE SCALE GENOMIC DNA]</scope>
    <source>
        <strain evidence="10 11">GH-12</strain>
    </source>
</reference>
<dbReference type="SUPFAM" id="SSF52922">
    <property type="entry name" value="TK C-terminal domain-like"/>
    <property type="match status" value="1"/>
</dbReference>
<dbReference type="InterPro" id="IPR020826">
    <property type="entry name" value="Transketolase_BS"/>
</dbReference>
<dbReference type="FunFam" id="3.40.50.970:FF:000004">
    <property type="entry name" value="Transketolase"/>
    <property type="match status" value="1"/>
</dbReference>
<evidence type="ECO:0000313" key="11">
    <source>
        <dbReference type="Proteomes" id="UP001383192"/>
    </source>
</evidence>
<dbReference type="GO" id="GO:0005634">
    <property type="term" value="C:nucleus"/>
    <property type="evidence" value="ECO:0007669"/>
    <property type="project" value="TreeGrafter"/>
</dbReference>
<dbReference type="InterPro" id="IPR033247">
    <property type="entry name" value="Transketolase_fam"/>
</dbReference>
<proteinExistence type="inferred from homology"/>
<dbReference type="GO" id="GO:0004802">
    <property type="term" value="F:transketolase activity"/>
    <property type="evidence" value="ECO:0007669"/>
    <property type="project" value="TreeGrafter"/>
</dbReference>
<gene>
    <name evidence="10" type="ORF">VNI00_007847</name>
</gene>
<keyword evidence="8" id="KW-0786">Thiamine pyrophosphate</keyword>
<dbReference type="GO" id="GO:0046872">
    <property type="term" value="F:metal ion binding"/>
    <property type="evidence" value="ECO:0007669"/>
    <property type="project" value="UniProtKB-KW"/>
</dbReference>
<dbReference type="InterPro" id="IPR005474">
    <property type="entry name" value="Transketolase_N"/>
</dbReference>
<keyword evidence="7" id="KW-0460">Magnesium</keyword>
<dbReference type="SMART" id="SM00861">
    <property type="entry name" value="Transket_pyr"/>
    <property type="match status" value="1"/>
</dbReference>
<feature type="domain" description="Transketolase-like pyrimidine-binding" evidence="9">
    <location>
        <begin position="364"/>
        <end position="580"/>
    </location>
</feature>
<name>A0AAW0CXP6_9AGAR</name>
<evidence type="ECO:0000256" key="3">
    <source>
        <dbReference type="ARBA" id="ARBA00001964"/>
    </source>
</evidence>
<dbReference type="Proteomes" id="UP001383192">
    <property type="component" value="Unassembled WGS sequence"/>
</dbReference>
<evidence type="ECO:0000256" key="8">
    <source>
        <dbReference type="ARBA" id="ARBA00023052"/>
    </source>
</evidence>
<dbReference type="Gene3D" id="3.40.50.970">
    <property type="match status" value="2"/>
</dbReference>
<comment type="similarity">
    <text evidence="4">Belongs to the transketolase family.</text>
</comment>
<keyword evidence="5" id="KW-0808">Transferase</keyword>
<evidence type="ECO:0000256" key="7">
    <source>
        <dbReference type="ARBA" id="ARBA00022842"/>
    </source>
</evidence>
<accession>A0AAW0CXP6</accession>
<evidence type="ECO:0000259" key="9">
    <source>
        <dbReference type="SMART" id="SM00861"/>
    </source>
</evidence>
<comment type="caution">
    <text evidence="10">The sequence shown here is derived from an EMBL/GenBank/DDBJ whole genome shotgun (WGS) entry which is preliminary data.</text>
</comment>
<comment type="cofactor">
    <cofactor evidence="1">
        <name>Co(2+)</name>
        <dbReference type="ChEBI" id="CHEBI:48828"/>
    </cofactor>
</comment>
<dbReference type="Pfam" id="PF22613">
    <property type="entry name" value="Transketolase_C_1"/>
    <property type="match status" value="1"/>
</dbReference>
<dbReference type="Pfam" id="PF00456">
    <property type="entry name" value="Transketolase_N"/>
    <property type="match status" value="1"/>
</dbReference>
<dbReference type="InterPro" id="IPR005475">
    <property type="entry name" value="Transketolase-like_Pyr-bd"/>
</dbReference>
<dbReference type="EMBL" id="JAYKXP010000026">
    <property type="protein sequence ID" value="KAK7044130.1"/>
    <property type="molecule type" value="Genomic_DNA"/>
</dbReference>
<dbReference type="Gene3D" id="3.40.50.920">
    <property type="match status" value="1"/>
</dbReference>
<dbReference type="PANTHER" id="PTHR43522:SF6">
    <property type="entry name" value="TRANSKETOLASE-LIKE PYRIMIDINE-BINDING DOMAIN-CONTAINING PROTEIN-RELATED"/>
    <property type="match status" value="1"/>
</dbReference>
<evidence type="ECO:0000256" key="4">
    <source>
        <dbReference type="ARBA" id="ARBA00007131"/>
    </source>
</evidence>
<dbReference type="InterPro" id="IPR009014">
    <property type="entry name" value="Transketo_C/PFOR_II"/>
</dbReference>
<keyword evidence="11" id="KW-1185">Reference proteome</keyword>
<dbReference type="Pfam" id="PF02779">
    <property type="entry name" value="Transket_pyr"/>
    <property type="match status" value="1"/>
</dbReference>
<dbReference type="CDD" id="cd07033">
    <property type="entry name" value="TPP_PYR_DXS_TK_like"/>
    <property type="match status" value="1"/>
</dbReference>
<dbReference type="FunFam" id="3.40.50.920:FF:000012">
    <property type="entry name" value="Transketolase, variant 1"/>
    <property type="match status" value="1"/>
</dbReference>
<organism evidence="10 11">
    <name type="scientific">Paramarasmius palmivorus</name>
    <dbReference type="NCBI Taxonomy" id="297713"/>
    <lineage>
        <taxon>Eukaryota</taxon>
        <taxon>Fungi</taxon>
        <taxon>Dikarya</taxon>
        <taxon>Basidiomycota</taxon>
        <taxon>Agaricomycotina</taxon>
        <taxon>Agaricomycetes</taxon>
        <taxon>Agaricomycetidae</taxon>
        <taxon>Agaricales</taxon>
        <taxon>Marasmiineae</taxon>
        <taxon>Marasmiaceae</taxon>
        <taxon>Paramarasmius</taxon>
    </lineage>
</organism>
<comment type="cofactor">
    <cofactor evidence="3">
        <name>thiamine diphosphate</name>
        <dbReference type="ChEBI" id="CHEBI:58937"/>
    </cofactor>
</comment>